<dbReference type="EMBL" id="JBIUZV010000012">
    <property type="protein sequence ID" value="MFJ3047827.1"/>
    <property type="molecule type" value="Genomic_DNA"/>
</dbReference>
<dbReference type="PANTHER" id="PTHR22749:SF6">
    <property type="entry name" value="RIBOFLAVIN KINASE"/>
    <property type="match status" value="1"/>
</dbReference>
<dbReference type="Gene3D" id="2.40.30.30">
    <property type="entry name" value="Riboflavin kinase-like"/>
    <property type="match status" value="1"/>
</dbReference>
<keyword evidence="11 15" id="KW-0067">ATP-binding</keyword>
<evidence type="ECO:0000313" key="18">
    <source>
        <dbReference type="Proteomes" id="UP001617427"/>
    </source>
</evidence>
<evidence type="ECO:0000256" key="9">
    <source>
        <dbReference type="ARBA" id="ARBA00022777"/>
    </source>
</evidence>
<evidence type="ECO:0000313" key="17">
    <source>
        <dbReference type="EMBL" id="MFJ3047827.1"/>
    </source>
</evidence>
<dbReference type="PANTHER" id="PTHR22749">
    <property type="entry name" value="RIBOFLAVIN KINASE/FMN ADENYLYLTRANSFERASE"/>
    <property type="match status" value="1"/>
</dbReference>
<dbReference type="NCBIfam" id="TIGR00083">
    <property type="entry name" value="ribF"/>
    <property type="match status" value="1"/>
</dbReference>
<keyword evidence="8 15" id="KW-0547">Nucleotide-binding</keyword>
<dbReference type="Pfam" id="PF01687">
    <property type="entry name" value="Flavokinase"/>
    <property type="match status" value="1"/>
</dbReference>
<dbReference type="InterPro" id="IPR014729">
    <property type="entry name" value="Rossmann-like_a/b/a_fold"/>
</dbReference>
<sequence length="325" mass="35397">MKVFRGLPNAESRAPCALTIGNFDGVHLGHQALLARVREAAGRLGLDAAVMTFEPHPREFFAQLAGKPENAPARIANLRDKLQSLADSGIDRVIVEHFGSHFAALSPQDFIEKILVQGLHVRWLMVGDDFCFGARRAGNLDTLIEAGKKYGFEVHSMPTVTNAGVRISSSAVRAALAKGDFDLARQLLGHPYSISGHVVHGKKLGRTIGFPTLNMRVGHKHPALSGIFVVQVHGLGDRPLPAVASLGVRPTVDDSGRVLLETHLLDFEGDCYGKLLRVDFLKKLRDEEKYVDLPTLTAAIARDAEQARAYFRENAGFAISATDRI</sequence>
<dbReference type="Pfam" id="PF06574">
    <property type="entry name" value="FAD_syn"/>
    <property type="match status" value="1"/>
</dbReference>
<dbReference type="Gene3D" id="3.40.50.620">
    <property type="entry name" value="HUPs"/>
    <property type="match status" value="1"/>
</dbReference>
<dbReference type="GO" id="GO:0008531">
    <property type="term" value="F:riboflavin kinase activity"/>
    <property type="evidence" value="ECO:0007669"/>
    <property type="project" value="UniProtKB-EC"/>
</dbReference>
<keyword evidence="6 15" id="KW-0808">Transferase</keyword>
<dbReference type="NCBIfam" id="NF004159">
    <property type="entry name" value="PRK05627.1-2"/>
    <property type="match status" value="1"/>
</dbReference>
<comment type="catalytic activity">
    <reaction evidence="14 15">
        <text>FMN + ATP + H(+) = FAD + diphosphate</text>
        <dbReference type="Rhea" id="RHEA:17237"/>
        <dbReference type="ChEBI" id="CHEBI:15378"/>
        <dbReference type="ChEBI" id="CHEBI:30616"/>
        <dbReference type="ChEBI" id="CHEBI:33019"/>
        <dbReference type="ChEBI" id="CHEBI:57692"/>
        <dbReference type="ChEBI" id="CHEBI:58210"/>
        <dbReference type="EC" id="2.7.7.2"/>
    </reaction>
</comment>
<evidence type="ECO:0000256" key="4">
    <source>
        <dbReference type="ARBA" id="ARBA00022630"/>
    </source>
</evidence>
<keyword evidence="7 15" id="KW-0548">Nucleotidyltransferase</keyword>
<evidence type="ECO:0000256" key="8">
    <source>
        <dbReference type="ARBA" id="ARBA00022741"/>
    </source>
</evidence>
<dbReference type="PIRSF" id="PIRSF004491">
    <property type="entry name" value="FAD_Synth"/>
    <property type="match status" value="1"/>
</dbReference>
<evidence type="ECO:0000256" key="1">
    <source>
        <dbReference type="ARBA" id="ARBA00002121"/>
    </source>
</evidence>
<evidence type="ECO:0000256" key="15">
    <source>
        <dbReference type="PIRNR" id="PIRNR004491"/>
    </source>
</evidence>
<dbReference type="InterPro" id="IPR023468">
    <property type="entry name" value="Riboflavin_kinase"/>
</dbReference>
<dbReference type="SMART" id="SM00904">
    <property type="entry name" value="Flavokinase"/>
    <property type="match status" value="1"/>
</dbReference>
<evidence type="ECO:0000256" key="3">
    <source>
        <dbReference type="ARBA" id="ARBA00005201"/>
    </source>
</evidence>
<evidence type="ECO:0000259" key="16">
    <source>
        <dbReference type="SMART" id="SM00904"/>
    </source>
</evidence>
<evidence type="ECO:0000256" key="14">
    <source>
        <dbReference type="ARBA" id="ARBA00049494"/>
    </source>
</evidence>
<dbReference type="Proteomes" id="UP001617427">
    <property type="component" value="Unassembled WGS sequence"/>
</dbReference>
<dbReference type="InterPro" id="IPR023465">
    <property type="entry name" value="Riboflavin_kinase_dom_sf"/>
</dbReference>
<dbReference type="SUPFAM" id="SSF82114">
    <property type="entry name" value="Riboflavin kinase-like"/>
    <property type="match status" value="1"/>
</dbReference>
<evidence type="ECO:0000256" key="13">
    <source>
        <dbReference type="ARBA" id="ARBA00047880"/>
    </source>
</evidence>
<dbReference type="InterPro" id="IPR015865">
    <property type="entry name" value="Riboflavin_kinase_bac/euk"/>
</dbReference>
<keyword evidence="4 15" id="KW-0285">Flavoprotein</keyword>
<gene>
    <name evidence="17" type="ORF">ACIPEN_18525</name>
</gene>
<keyword evidence="10 15" id="KW-0274">FAD</keyword>
<dbReference type="NCBIfam" id="NF004160">
    <property type="entry name" value="PRK05627.1-3"/>
    <property type="match status" value="1"/>
</dbReference>
<comment type="similarity">
    <text evidence="15">Belongs to the ribF family.</text>
</comment>
<evidence type="ECO:0000256" key="2">
    <source>
        <dbReference type="ARBA" id="ARBA00004726"/>
    </source>
</evidence>
<comment type="function">
    <text evidence="1">Catalyzes the phosphorylation of riboflavin to FMN followed by the adenylation of FMN to FAD.</text>
</comment>
<dbReference type="RefSeq" id="WP_050468097.1">
    <property type="nucleotide sequence ID" value="NZ_JBIUZV010000012.1"/>
</dbReference>
<accession>A0ABW8F3F2</accession>
<dbReference type="InterPro" id="IPR015864">
    <property type="entry name" value="FAD_synthase"/>
</dbReference>
<keyword evidence="5 15" id="KW-0288">FMN</keyword>
<evidence type="ECO:0000256" key="6">
    <source>
        <dbReference type="ARBA" id="ARBA00022679"/>
    </source>
</evidence>
<dbReference type="EC" id="2.7.1.26" evidence="15"/>
<comment type="pathway">
    <text evidence="2 15">Cofactor biosynthesis; FAD biosynthesis; FAD from FMN: step 1/1.</text>
</comment>
<comment type="catalytic activity">
    <reaction evidence="13 15">
        <text>riboflavin + ATP = FMN + ADP + H(+)</text>
        <dbReference type="Rhea" id="RHEA:14357"/>
        <dbReference type="ChEBI" id="CHEBI:15378"/>
        <dbReference type="ChEBI" id="CHEBI:30616"/>
        <dbReference type="ChEBI" id="CHEBI:57986"/>
        <dbReference type="ChEBI" id="CHEBI:58210"/>
        <dbReference type="ChEBI" id="CHEBI:456216"/>
        <dbReference type="EC" id="2.7.1.26"/>
    </reaction>
</comment>
<name>A0ABW8F3F2_9BURK</name>
<evidence type="ECO:0000256" key="11">
    <source>
        <dbReference type="ARBA" id="ARBA00022840"/>
    </source>
</evidence>
<dbReference type="CDD" id="cd02064">
    <property type="entry name" value="FAD_synthetase_N"/>
    <property type="match status" value="1"/>
</dbReference>
<proteinExistence type="inferred from homology"/>
<dbReference type="EC" id="2.7.7.2" evidence="15"/>
<evidence type="ECO:0000256" key="10">
    <source>
        <dbReference type="ARBA" id="ARBA00022827"/>
    </source>
</evidence>
<dbReference type="SUPFAM" id="SSF52374">
    <property type="entry name" value="Nucleotidylyl transferase"/>
    <property type="match status" value="1"/>
</dbReference>
<comment type="pathway">
    <text evidence="3 15">Cofactor biosynthesis; FMN biosynthesis; FMN from riboflavin (ATP route): step 1/1.</text>
</comment>
<reference evidence="17 18" key="1">
    <citation type="submission" date="2024-10" db="EMBL/GenBank/DDBJ databases">
        <title>The Natural Products Discovery Center: Release of the First 8490 Sequenced Strains for Exploring Actinobacteria Biosynthetic Diversity.</title>
        <authorList>
            <person name="Kalkreuter E."/>
            <person name="Kautsar S.A."/>
            <person name="Yang D."/>
            <person name="Bader C.D."/>
            <person name="Teijaro C.N."/>
            <person name="Fluegel L."/>
            <person name="Davis C.M."/>
            <person name="Simpson J.R."/>
            <person name="Lauterbach L."/>
            <person name="Steele A.D."/>
            <person name="Gui C."/>
            <person name="Meng S."/>
            <person name="Li G."/>
            <person name="Viehrig K."/>
            <person name="Ye F."/>
            <person name="Su P."/>
            <person name="Kiefer A.F."/>
            <person name="Nichols A."/>
            <person name="Cepeda A.J."/>
            <person name="Yan W."/>
            <person name="Fan B."/>
            <person name="Jiang Y."/>
            <person name="Adhikari A."/>
            <person name="Zheng C.-J."/>
            <person name="Schuster L."/>
            <person name="Cowan T.M."/>
            <person name="Smanski M.J."/>
            <person name="Chevrette M.G."/>
            <person name="De Carvalho L.P.S."/>
            <person name="Shen B."/>
        </authorList>
    </citation>
    <scope>NUCLEOTIDE SEQUENCE [LARGE SCALE GENOMIC DNA]</scope>
    <source>
        <strain evidence="17 18">NPDC087045</strain>
    </source>
</reference>
<keyword evidence="12" id="KW-0511">Multifunctional enzyme</keyword>
<evidence type="ECO:0000256" key="7">
    <source>
        <dbReference type="ARBA" id="ARBA00022695"/>
    </source>
</evidence>
<dbReference type="InterPro" id="IPR002606">
    <property type="entry name" value="Riboflavin_kinase_bac"/>
</dbReference>
<protein>
    <recommendedName>
        <fullName evidence="15">Riboflavin biosynthesis protein</fullName>
    </recommendedName>
    <domain>
        <recommendedName>
            <fullName evidence="15">Riboflavin kinase</fullName>
            <ecNumber evidence="15">2.7.1.26</ecNumber>
        </recommendedName>
        <alternativeName>
            <fullName evidence="15">Flavokinase</fullName>
        </alternativeName>
    </domain>
    <domain>
        <recommendedName>
            <fullName evidence="15">FMN adenylyltransferase</fullName>
            <ecNumber evidence="15">2.7.7.2</ecNumber>
        </recommendedName>
        <alternativeName>
            <fullName evidence="15">FAD pyrophosphorylase</fullName>
        </alternativeName>
        <alternativeName>
            <fullName evidence="15">FAD synthase</fullName>
        </alternativeName>
    </domain>
</protein>
<dbReference type="GO" id="GO:0003919">
    <property type="term" value="F:FMN adenylyltransferase activity"/>
    <property type="evidence" value="ECO:0007669"/>
    <property type="project" value="UniProtKB-EC"/>
</dbReference>
<keyword evidence="9 15" id="KW-0418">Kinase</keyword>
<dbReference type="NCBIfam" id="NF004163">
    <property type="entry name" value="PRK05627.1-6"/>
    <property type="match status" value="1"/>
</dbReference>
<comment type="caution">
    <text evidence="17">The sequence shown here is derived from an EMBL/GenBank/DDBJ whole genome shotgun (WGS) entry which is preliminary data.</text>
</comment>
<keyword evidence="18" id="KW-1185">Reference proteome</keyword>
<evidence type="ECO:0000256" key="5">
    <source>
        <dbReference type="ARBA" id="ARBA00022643"/>
    </source>
</evidence>
<feature type="domain" description="Riboflavin kinase" evidence="16">
    <location>
        <begin position="187"/>
        <end position="312"/>
    </location>
</feature>
<evidence type="ECO:0000256" key="12">
    <source>
        <dbReference type="ARBA" id="ARBA00023268"/>
    </source>
</evidence>
<organism evidence="17 18">
    <name type="scientific">Herbaspirillum chlorophenolicum</name>
    <dbReference type="NCBI Taxonomy" id="211589"/>
    <lineage>
        <taxon>Bacteria</taxon>
        <taxon>Pseudomonadati</taxon>
        <taxon>Pseudomonadota</taxon>
        <taxon>Betaproteobacteria</taxon>
        <taxon>Burkholderiales</taxon>
        <taxon>Oxalobacteraceae</taxon>
        <taxon>Herbaspirillum</taxon>
    </lineage>
</organism>